<gene>
    <name evidence="2" type="primary">38</name>
    <name evidence="2" type="ORF">SEA_WHACK_38</name>
</gene>
<proteinExistence type="predicted"/>
<accession>A0A515MK99</accession>
<reference evidence="2 3" key="1">
    <citation type="submission" date="2019-05" db="EMBL/GenBank/DDBJ databases">
        <authorList>
            <person name="Beaulieu J."/>
            <person name="Cox M."/>
            <person name="Nazim E."/>
            <person name="Robinson Z."/>
            <person name="Molloy S.D."/>
            <person name="Garlena R.A."/>
            <person name="Russell D.A."/>
            <person name="Pope W.H."/>
            <person name="Jacobs-Sera D."/>
            <person name="Hatfull G.F."/>
        </authorList>
    </citation>
    <scope>NUCLEOTIDE SEQUENCE [LARGE SCALE GENOMIC DNA]</scope>
</reference>
<sequence>MHQLTFVHPQGGIRRGPRRADKFTILSNEVVNDTRLSFRARGVLIWLLSKPVDWRTRSESIAAQSDKDGRDAVRSAMRELADLGYLVRVKMQDPETGQWSTTSTVYEIPADQADSPAPGNPVAGDPVTGEPGALPRTDLQRTNTNQPSRKAGYRRADVAPESVVVVDPPKIKPPSTEQLALVNELAAASQKAGLTATWRYLKPQNVAAIAELVETHGAGKLLAHAKGLHNPVNPTRFASGWIPMWKEMPRPHGVTETAWTSCGDCDPNGWIESGGKVRRCACKAQGHRTVREECNA</sequence>
<name>A0A515MK99_9CAUD</name>
<dbReference type="KEGG" id="vg:55618849"/>
<dbReference type="Proteomes" id="UP000319882">
    <property type="component" value="Segment"/>
</dbReference>
<protein>
    <submittedName>
        <fullName evidence="2">Helix-turn-helix DNA binding domain protein</fullName>
    </submittedName>
</protein>
<dbReference type="GeneID" id="55618849"/>
<dbReference type="EMBL" id="MK967393">
    <property type="protein sequence ID" value="QDM57101.1"/>
    <property type="molecule type" value="Genomic_DNA"/>
</dbReference>
<keyword evidence="3" id="KW-1185">Reference proteome</keyword>
<evidence type="ECO:0000313" key="2">
    <source>
        <dbReference type="EMBL" id="QDM57101.1"/>
    </source>
</evidence>
<organism evidence="2 3">
    <name type="scientific">Rhodococcus phage Whack</name>
    <dbReference type="NCBI Taxonomy" id="2591132"/>
    <lineage>
        <taxon>Viruses</taxon>
        <taxon>Duplodnaviria</taxon>
        <taxon>Heunggongvirae</taxon>
        <taxon>Uroviricota</taxon>
        <taxon>Caudoviricetes</taxon>
        <taxon>Whackvirus</taxon>
        <taxon>Whackvirus whack</taxon>
    </lineage>
</organism>
<feature type="region of interest" description="Disordered" evidence="1">
    <location>
        <begin position="110"/>
        <end position="155"/>
    </location>
</feature>
<dbReference type="RefSeq" id="YP_009848428.1">
    <property type="nucleotide sequence ID" value="NC_048784.1"/>
</dbReference>
<evidence type="ECO:0000256" key="1">
    <source>
        <dbReference type="SAM" id="MobiDB-lite"/>
    </source>
</evidence>
<evidence type="ECO:0000313" key="3">
    <source>
        <dbReference type="Proteomes" id="UP000319882"/>
    </source>
</evidence>